<dbReference type="OrthoDB" id="3241084at2759"/>
<proteinExistence type="predicted"/>
<reference evidence="1 2" key="1">
    <citation type="submission" date="2014-04" db="EMBL/GenBank/DDBJ databases">
        <authorList>
            <consortium name="DOE Joint Genome Institute"/>
            <person name="Kuo A."/>
            <person name="Kohler A."/>
            <person name="Costa M.D."/>
            <person name="Nagy L.G."/>
            <person name="Floudas D."/>
            <person name="Copeland A."/>
            <person name="Barry K.W."/>
            <person name="Cichocki N."/>
            <person name="Veneault-Fourrey C."/>
            <person name="LaButti K."/>
            <person name="Lindquist E.A."/>
            <person name="Lipzen A."/>
            <person name="Lundell T."/>
            <person name="Morin E."/>
            <person name="Murat C."/>
            <person name="Sun H."/>
            <person name="Tunlid A."/>
            <person name="Henrissat B."/>
            <person name="Grigoriev I.V."/>
            <person name="Hibbett D.S."/>
            <person name="Martin F."/>
            <person name="Nordberg H.P."/>
            <person name="Cantor M.N."/>
            <person name="Hua S.X."/>
        </authorList>
    </citation>
    <scope>NUCLEOTIDE SEQUENCE [LARGE SCALE GENOMIC DNA]</scope>
    <source>
        <strain evidence="1 2">441</strain>
    </source>
</reference>
<accession>A0A0C9ZLE6</accession>
<name>A0A0C9ZLE6_9AGAM</name>
<keyword evidence="2" id="KW-1185">Reference proteome</keyword>
<dbReference type="Proteomes" id="UP000054018">
    <property type="component" value="Unassembled WGS sequence"/>
</dbReference>
<gene>
    <name evidence="1" type="ORF">PISMIDRAFT_11094</name>
</gene>
<protein>
    <submittedName>
        <fullName evidence="1">Uncharacterized protein</fullName>
    </submittedName>
</protein>
<organism evidence="1 2">
    <name type="scientific">Pisolithus microcarpus 441</name>
    <dbReference type="NCBI Taxonomy" id="765257"/>
    <lineage>
        <taxon>Eukaryota</taxon>
        <taxon>Fungi</taxon>
        <taxon>Dikarya</taxon>
        <taxon>Basidiomycota</taxon>
        <taxon>Agaricomycotina</taxon>
        <taxon>Agaricomycetes</taxon>
        <taxon>Agaricomycetidae</taxon>
        <taxon>Boletales</taxon>
        <taxon>Sclerodermatineae</taxon>
        <taxon>Pisolithaceae</taxon>
        <taxon>Pisolithus</taxon>
    </lineage>
</organism>
<evidence type="ECO:0000313" key="1">
    <source>
        <dbReference type="EMBL" id="KIK23197.1"/>
    </source>
</evidence>
<sequence length="138" mass="15630">MPISALKQGKGSVHTIDSLAVHFGIKDMGTKTQPQPQREVTPDDEYYTYVNGDLWDDGSDPLKFWEMLKYDYKKSRLTFTEGTKLHQHDLLDDEPEELDCDSGGALVLHQEEAVDTLIESASQEEVDQLQADIILVDF</sequence>
<dbReference type="EMBL" id="KN833729">
    <property type="protein sequence ID" value="KIK23197.1"/>
    <property type="molecule type" value="Genomic_DNA"/>
</dbReference>
<dbReference type="HOGENOM" id="CLU_1856091_0_0_1"/>
<dbReference type="AlphaFoldDB" id="A0A0C9ZLE6"/>
<reference evidence="2" key="2">
    <citation type="submission" date="2015-01" db="EMBL/GenBank/DDBJ databases">
        <title>Evolutionary Origins and Diversification of the Mycorrhizal Mutualists.</title>
        <authorList>
            <consortium name="DOE Joint Genome Institute"/>
            <consortium name="Mycorrhizal Genomics Consortium"/>
            <person name="Kohler A."/>
            <person name="Kuo A."/>
            <person name="Nagy L.G."/>
            <person name="Floudas D."/>
            <person name="Copeland A."/>
            <person name="Barry K.W."/>
            <person name="Cichocki N."/>
            <person name="Veneault-Fourrey C."/>
            <person name="LaButti K."/>
            <person name="Lindquist E.A."/>
            <person name="Lipzen A."/>
            <person name="Lundell T."/>
            <person name="Morin E."/>
            <person name="Murat C."/>
            <person name="Riley R."/>
            <person name="Ohm R."/>
            <person name="Sun H."/>
            <person name="Tunlid A."/>
            <person name="Henrissat B."/>
            <person name="Grigoriev I.V."/>
            <person name="Hibbett D.S."/>
            <person name="Martin F."/>
        </authorList>
    </citation>
    <scope>NUCLEOTIDE SEQUENCE [LARGE SCALE GENOMIC DNA]</scope>
    <source>
        <strain evidence="2">441</strain>
    </source>
</reference>
<evidence type="ECO:0000313" key="2">
    <source>
        <dbReference type="Proteomes" id="UP000054018"/>
    </source>
</evidence>